<dbReference type="AlphaFoldDB" id="A0A9D1HEU5"/>
<reference evidence="1" key="2">
    <citation type="journal article" date="2021" name="PeerJ">
        <title>Extensive microbial diversity within the chicken gut microbiome revealed by metagenomics and culture.</title>
        <authorList>
            <person name="Gilroy R."/>
            <person name="Ravi A."/>
            <person name="Getino M."/>
            <person name="Pursley I."/>
            <person name="Horton D.L."/>
            <person name="Alikhan N.F."/>
            <person name="Baker D."/>
            <person name="Gharbi K."/>
            <person name="Hall N."/>
            <person name="Watson M."/>
            <person name="Adriaenssens E.M."/>
            <person name="Foster-Nyarko E."/>
            <person name="Jarju S."/>
            <person name="Secka A."/>
            <person name="Antonio M."/>
            <person name="Oren A."/>
            <person name="Chaudhuri R.R."/>
            <person name="La Ragione R."/>
            <person name="Hildebrand F."/>
            <person name="Pallen M.J."/>
        </authorList>
    </citation>
    <scope>NUCLEOTIDE SEQUENCE</scope>
    <source>
        <strain evidence="1">CHK176-22527</strain>
    </source>
</reference>
<accession>A0A9D1HEU5</accession>
<name>A0A9D1HEU5_9FIRM</name>
<evidence type="ECO:0000313" key="2">
    <source>
        <dbReference type="Proteomes" id="UP000824159"/>
    </source>
</evidence>
<proteinExistence type="predicted"/>
<dbReference type="Proteomes" id="UP000824159">
    <property type="component" value="Unassembled WGS sequence"/>
</dbReference>
<organism evidence="1 2">
    <name type="scientific">Candidatus Allocopromorpha excrementavium</name>
    <dbReference type="NCBI Taxonomy" id="2840741"/>
    <lineage>
        <taxon>Bacteria</taxon>
        <taxon>Bacillati</taxon>
        <taxon>Bacillota</taxon>
        <taxon>Clostridia</taxon>
        <taxon>Eubacteriales</taxon>
        <taxon>Eubacteriaceae</taxon>
        <taxon>Eubacteriaceae incertae sedis</taxon>
        <taxon>Candidatus Allocopromorpha</taxon>
    </lineage>
</organism>
<reference evidence="1" key="1">
    <citation type="submission" date="2020-10" db="EMBL/GenBank/DDBJ databases">
        <authorList>
            <person name="Gilroy R."/>
        </authorList>
    </citation>
    <scope>NUCLEOTIDE SEQUENCE</scope>
    <source>
        <strain evidence="1">CHK176-22527</strain>
    </source>
</reference>
<protein>
    <submittedName>
        <fullName evidence="1">Uncharacterized protein</fullName>
    </submittedName>
</protein>
<sequence length="85" mass="9978">MEEIKRHCEKVIQILRSDYNTQLQYSGIIKKIYDVMLQIISCDNINELPDIHWNSIARCFADETTDYQSPILFEIDKIAKLSEGK</sequence>
<gene>
    <name evidence="1" type="ORF">IAD12_05385</name>
</gene>
<comment type="caution">
    <text evidence="1">The sequence shown here is derived from an EMBL/GenBank/DDBJ whole genome shotgun (WGS) entry which is preliminary data.</text>
</comment>
<evidence type="ECO:0000313" key="1">
    <source>
        <dbReference type="EMBL" id="HIT99667.1"/>
    </source>
</evidence>
<dbReference type="EMBL" id="DVLX01000067">
    <property type="protein sequence ID" value="HIT99667.1"/>
    <property type="molecule type" value="Genomic_DNA"/>
</dbReference>